<dbReference type="KEGG" id="lst:LSS_09603"/>
<accession>K8XZP6</accession>
<evidence type="ECO:0000313" key="1">
    <source>
        <dbReference type="EMBL" id="EKT86893.2"/>
    </source>
</evidence>
<reference evidence="1 2" key="2">
    <citation type="journal article" date="2014" name="Emerg. Microbes Infect.">
        <title>Potential impact on kidney infection: a whole-genome analysis of Leptospira santarosai serovar Shermani.</title>
        <authorList>
            <person name="Chou L.F."/>
            <person name="Chen T.W."/>
            <person name="Ko Y.C."/>
            <person name="Pan M.J."/>
            <person name="Tian Y.C."/>
            <person name="Chiu C.H."/>
            <person name="Tang P."/>
            <person name="Hung C.C."/>
            <person name="Yang C.W."/>
        </authorList>
    </citation>
    <scope>NUCLEOTIDE SEQUENCE</scope>
    <source>
        <strain evidence="1 2">LT 821</strain>
    </source>
</reference>
<protein>
    <submittedName>
        <fullName evidence="1">Uncharacterized protein</fullName>
    </submittedName>
</protein>
<organism evidence="1 2">
    <name type="scientific">Leptospira santarosai serovar Shermani str. LT 821</name>
    <dbReference type="NCBI Taxonomy" id="758847"/>
    <lineage>
        <taxon>Bacteria</taxon>
        <taxon>Pseudomonadati</taxon>
        <taxon>Spirochaetota</taxon>
        <taxon>Spirochaetia</taxon>
        <taxon>Leptospirales</taxon>
        <taxon>Leptospiraceae</taxon>
        <taxon>Leptospira</taxon>
    </lineage>
</organism>
<dbReference type="RefSeq" id="WP_004491467.1">
    <property type="nucleotide sequence ID" value="NZ_CP006694.1"/>
</dbReference>
<proteinExistence type="predicted"/>
<name>K8XZP6_9LEPT</name>
<dbReference type="AlphaFoldDB" id="K8XZP6"/>
<gene>
    <name evidence="1" type="ORF">LSS_09603</name>
</gene>
<dbReference type="GeneID" id="29740066"/>
<sequence length="370" mass="43237">MTNEDNFPILIYLDWNVITYLNDFSHLRAKDQTSCESMKLIIEKYLNNENFIFPFSHAHYLDINQGGREYVDSKLENLSKTSNSWRIYEDIPSDYQLKIQILHDVKFDYKICIDSFTNSQTFTSAINLITQPINFAIGGFFKLFSHFLLNSNQKDLILRLGNVIQSQEYGTEILKINKAMRNAFNTEDSLVKVFYPDINKSGQSNQKLNLKELVTESFTNANHFLFPSYEKFFEWLPYEKITIISGFQKEIMKLSDLADLVALVSEDLGKKTSFGSITNDKIHLTMGLRCSIFVSNDKNLLKKAKFIREWMKLNVMIFNIDEFNTFMLKIIYKKENPGINSEKEDIRYAVKRDNGDLIKEYTICINQDKI</sequence>
<reference evidence="1 2" key="1">
    <citation type="journal article" date="2012" name="Gene">
        <title>Sequence of Leptospira santarosai serovar Shermani genome and prediction of virulence-associated genes.</title>
        <authorList>
            <person name="Chou L.F."/>
            <person name="Chen Y.T."/>
            <person name="Lu C.W."/>
            <person name="Ko Y.C."/>
            <person name="Tang C.Y."/>
            <person name="Pan M.J."/>
            <person name="Tian Y.C."/>
            <person name="Chiu C.H."/>
            <person name="Hung C.C."/>
            <person name="Yang C.W."/>
        </authorList>
    </citation>
    <scope>NUCLEOTIDE SEQUENCE [LARGE SCALE GENOMIC DNA]</scope>
    <source>
        <strain evidence="1">LT 821</strain>
    </source>
</reference>
<dbReference type="Proteomes" id="UP000035800">
    <property type="component" value="Chromosome I"/>
</dbReference>
<dbReference type="EMBL" id="CP006694">
    <property type="protein sequence ID" value="EKT86893.2"/>
    <property type="molecule type" value="Genomic_DNA"/>
</dbReference>
<evidence type="ECO:0000313" key="2">
    <source>
        <dbReference type="Proteomes" id="UP000035800"/>
    </source>
</evidence>